<evidence type="ECO:0000313" key="4">
    <source>
        <dbReference type="Proteomes" id="UP000215453"/>
    </source>
</evidence>
<sequence length="816" mass="90347">MAGGAALIASLANTYGDQHRRWTRIAPRYRDEDDEDDVDRARKLAAQIDGLFQDMQNSVKQWTTRKHLPPEERGPMQRQMTALRQKLRKALKATSSYHTDEELIGIDASSLCAELYCASPADAERIATIASLPPTTSFTSEQLAEAFLQLAEHNDAVEKELAAAESKQYCASPADAKRIATIAGLPPTTSFTSEQLAEALFKLAERNDAAEKQLTAVKSKQIAPCLDITEDFTRLQQSEIDLQERITVLETTESETETRLRSERDAWKSNYNKLQSRADQTQANLEGKIEGLKKSNKQLKTTESAYNALVTSEEELRTNHNTLVDTERELRESHNALISSESMLRENYNGLVHTESKLRGRYNALSTTENQIQQQCSALSSSESALRDDHNALVSTEHTLRLKYNGLVKTEQNLRIKYDALVISQLKLQEPEQAKQTAKDLASKEEGDKNALNAKLENANKKVEEARRNAAASVEQERAQSKRKLDEANGQLDKAWKAVQTLISKTQRTSTSNAKLLEAANEKARRNSNALQSTLITLSASIGEGLRPFDKTAAIKRALFDIKPKDSGPSCRTFPEWVEGYEVSFGDAVPTVPGGDPAATARLYAVVGQNALPPVEAIGSTTSIHTATMLASVIEITLYELKRRPPVGCILEMHEMHVADASERNARTQAITVLRCLFLMVSMRLDYSIDSVAAYWSDFVPLSGTYSTIVSGLLSYIEEVCEGTRLQQLDMLSLLAAPILTTRDGVSISREGNTVVVVDGTHMKIFQPGQAGIALVNVMDPAVVTDRSGKRDTLKPLTQFYKDEWMDFSVGLSWAN</sequence>
<dbReference type="AlphaFoldDB" id="A0A1Y6LHN1"/>
<protein>
    <submittedName>
        <fullName evidence="3">Uncharacterized protein</fullName>
    </submittedName>
</protein>
<gene>
    <name evidence="3" type="ORF">ZT1A5_G3460</name>
</gene>
<organism evidence="3 4">
    <name type="scientific">Zymoseptoria tritici ST99CH_1A5</name>
    <dbReference type="NCBI Taxonomy" id="1276529"/>
    <lineage>
        <taxon>Eukaryota</taxon>
        <taxon>Fungi</taxon>
        <taxon>Dikarya</taxon>
        <taxon>Ascomycota</taxon>
        <taxon>Pezizomycotina</taxon>
        <taxon>Dothideomycetes</taxon>
        <taxon>Dothideomycetidae</taxon>
        <taxon>Mycosphaerellales</taxon>
        <taxon>Mycosphaerellaceae</taxon>
        <taxon>Zymoseptoria</taxon>
    </lineage>
</organism>
<reference evidence="3 4" key="1">
    <citation type="submission" date="2016-10" db="EMBL/GenBank/DDBJ databases">
        <authorList>
            <person name="Varghese N."/>
        </authorList>
    </citation>
    <scope>NUCLEOTIDE SEQUENCE [LARGE SCALE GENOMIC DNA]</scope>
</reference>
<accession>A0A1Y6LHN1</accession>
<dbReference type="Proteomes" id="UP000215453">
    <property type="component" value="Chromosome 3"/>
</dbReference>
<name>A0A1Y6LHN1_ZYMTR</name>
<proteinExistence type="predicted"/>
<dbReference type="EMBL" id="LT882678">
    <property type="protein sequence ID" value="SMY22021.1"/>
    <property type="molecule type" value="Genomic_DNA"/>
</dbReference>
<evidence type="ECO:0000256" key="1">
    <source>
        <dbReference type="SAM" id="Coils"/>
    </source>
</evidence>
<keyword evidence="1" id="KW-0175">Coiled coil</keyword>
<feature type="coiled-coil region" evidence="1">
    <location>
        <begin position="264"/>
        <end position="302"/>
    </location>
</feature>
<evidence type="ECO:0000256" key="2">
    <source>
        <dbReference type="SAM" id="MobiDB-lite"/>
    </source>
</evidence>
<feature type="compositionally biased region" description="Basic and acidic residues" evidence="2">
    <location>
        <begin position="458"/>
        <end position="468"/>
    </location>
</feature>
<feature type="region of interest" description="Disordered" evidence="2">
    <location>
        <begin position="432"/>
        <end position="487"/>
    </location>
</feature>
<feature type="compositionally biased region" description="Basic and acidic residues" evidence="2">
    <location>
        <begin position="475"/>
        <end position="487"/>
    </location>
</feature>
<feature type="compositionally biased region" description="Basic and acidic residues" evidence="2">
    <location>
        <begin position="432"/>
        <end position="449"/>
    </location>
</feature>
<evidence type="ECO:0000313" key="3">
    <source>
        <dbReference type="EMBL" id="SMY22021.1"/>
    </source>
</evidence>